<dbReference type="KEGG" id="ant:Arnit_0554"/>
<dbReference type="InterPro" id="IPR053142">
    <property type="entry name" value="PchR_regulatory_protein"/>
</dbReference>
<dbReference type="Proteomes" id="UP000000939">
    <property type="component" value="Chromosome"/>
</dbReference>
<dbReference type="PANTHER" id="PTHR47893:SF1">
    <property type="entry name" value="REGULATORY PROTEIN PCHR"/>
    <property type="match status" value="1"/>
</dbReference>
<evidence type="ECO:0000256" key="3">
    <source>
        <dbReference type="ARBA" id="ARBA00023163"/>
    </source>
</evidence>
<dbReference type="HOGENOM" id="CLU_052345_4_3_7"/>
<keyword evidence="2" id="KW-0238">DNA-binding</keyword>
<reference evidence="5 6" key="1">
    <citation type="journal article" date="2010" name="Stand. Genomic Sci.">
        <title>Complete genome sequence of Arcobacter nitrofigilis type strain (CI).</title>
        <authorList>
            <person name="Pati A."/>
            <person name="Gronow S."/>
            <person name="Lapidus A."/>
            <person name="Copeland A."/>
            <person name="Glavina Del Rio T."/>
            <person name="Nolan M."/>
            <person name="Lucas S."/>
            <person name="Tice H."/>
            <person name="Cheng J.F."/>
            <person name="Han C."/>
            <person name="Chertkov O."/>
            <person name="Bruce D."/>
            <person name="Tapia R."/>
            <person name="Goodwin L."/>
            <person name="Pitluck S."/>
            <person name="Liolios K."/>
            <person name="Ivanova N."/>
            <person name="Mavromatis K."/>
            <person name="Chen A."/>
            <person name="Palaniappan K."/>
            <person name="Land M."/>
            <person name="Hauser L."/>
            <person name="Chang Y.J."/>
            <person name="Jeffries C.D."/>
            <person name="Detter J.C."/>
            <person name="Rohde M."/>
            <person name="Goker M."/>
            <person name="Bristow J."/>
            <person name="Eisen J.A."/>
            <person name="Markowitz V."/>
            <person name="Hugenholtz P."/>
            <person name="Klenk H.P."/>
            <person name="Kyrpides N.C."/>
        </authorList>
    </citation>
    <scope>NUCLEOTIDE SEQUENCE [LARGE SCALE GENOMIC DNA]</scope>
    <source>
        <strain evidence="6">ATCC 33309 / DSM 7299 / CCUG 15893 / LMG 7604 / NCTC 12251 / CI</strain>
    </source>
</reference>
<proteinExistence type="predicted"/>
<dbReference type="PROSITE" id="PS01124">
    <property type="entry name" value="HTH_ARAC_FAMILY_2"/>
    <property type="match status" value="1"/>
</dbReference>
<dbReference type="Gene3D" id="1.10.10.60">
    <property type="entry name" value="Homeodomain-like"/>
    <property type="match status" value="2"/>
</dbReference>
<evidence type="ECO:0000313" key="6">
    <source>
        <dbReference type="Proteomes" id="UP000000939"/>
    </source>
</evidence>
<organism evidence="5 6">
    <name type="scientific">Arcobacter nitrofigilis (strain ATCC 33309 / DSM 7299 / CCUG 15893 / LMG 7604 / NCTC 12251 / CI)</name>
    <name type="common">Campylobacter nitrofigilis</name>
    <dbReference type="NCBI Taxonomy" id="572480"/>
    <lineage>
        <taxon>Bacteria</taxon>
        <taxon>Pseudomonadati</taxon>
        <taxon>Campylobacterota</taxon>
        <taxon>Epsilonproteobacteria</taxon>
        <taxon>Campylobacterales</taxon>
        <taxon>Arcobacteraceae</taxon>
        <taxon>Arcobacter</taxon>
    </lineage>
</organism>
<feature type="domain" description="HTH araC/xylS-type" evidence="4">
    <location>
        <begin position="226"/>
        <end position="323"/>
    </location>
</feature>
<name>D5UZI2_ARCNC</name>
<dbReference type="RefSeq" id="WP_013134364.1">
    <property type="nucleotide sequence ID" value="NC_014166.1"/>
</dbReference>
<dbReference type="GO" id="GO:0043565">
    <property type="term" value="F:sequence-specific DNA binding"/>
    <property type="evidence" value="ECO:0007669"/>
    <property type="project" value="InterPro"/>
</dbReference>
<dbReference type="InterPro" id="IPR020449">
    <property type="entry name" value="Tscrpt_reg_AraC-type_HTH"/>
</dbReference>
<dbReference type="SMART" id="SM00342">
    <property type="entry name" value="HTH_ARAC"/>
    <property type="match status" value="1"/>
</dbReference>
<evidence type="ECO:0000259" key="4">
    <source>
        <dbReference type="PROSITE" id="PS01124"/>
    </source>
</evidence>
<dbReference type="GO" id="GO:0003700">
    <property type="term" value="F:DNA-binding transcription factor activity"/>
    <property type="evidence" value="ECO:0007669"/>
    <property type="project" value="InterPro"/>
</dbReference>
<dbReference type="AlphaFoldDB" id="D5UZI2"/>
<keyword evidence="6" id="KW-1185">Reference proteome</keyword>
<dbReference type="eggNOG" id="COG2207">
    <property type="taxonomic scope" value="Bacteria"/>
</dbReference>
<dbReference type="InterPro" id="IPR009057">
    <property type="entry name" value="Homeodomain-like_sf"/>
</dbReference>
<protein>
    <submittedName>
        <fullName evidence="5">Transcriptional regulator, AraC family</fullName>
    </submittedName>
</protein>
<dbReference type="STRING" id="572480.Arnit_0554"/>
<dbReference type="SUPFAM" id="SSF46689">
    <property type="entry name" value="Homeodomain-like"/>
    <property type="match status" value="2"/>
</dbReference>
<dbReference type="OrthoDB" id="5346562at2"/>
<sequence>MNTLIKVNYIDLFDIVKKTKNPFSRETYISKIKKEYGEGFSIFYDMGNGIGLFVRKFIPKKNLLLYEESEVPGACLIFNFGSNINFKYKDKKEHILRKNHFFLELASNKFYCETPLKKDEPFSYIFIGIKKNLFLKLAHPITDIEQYMQLTFEQSYFILKDLQIDALQLELSTDFKDENSFEDILKSIYLESKITNLLHYTIEKISKSLSSSSSIILKKDRVLSLERAKEIIMNNYNSKLSIKTIAYKSAINECYLKKDFKEYYGMTILEMIQKRRLEVAKKLLKENLSVKEVSIKIGYNNASYFSKLFFDNFQISPNDYRKELNNF</sequence>
<dbReference type="InterPro" id="IPR018060">
    <property type="entry name" value="HTH_AraC"/>
</dbReference>
<dbReference type="PANTHER" id="PTHR47893">
    <property type="entry name" value="REGULATORY PROTEIN PCHR"/>
    <property type="match status" value="1"/>
</dbReference>
<keyword evidence="3" id="KW-0804">Transcription</keyword>
<dbReference type="Pfam" id="PF12833">
    <property type="entry name" value="HTH_18"/>
    <property type="match status" value="1"/>
</dbReference>
<gene>
    <name evidence="5" type="ordered locus">Arnit_0554</name>
</gene>
<evidence type="ECO:0000256" key="2">
    <source>
        <dbReference type="ARBA" id="ARBA00023125"/>
    </source>
</evidence>
<evidence type="ECO:0000313" key="5">
    <source>
        <dbReference type="EMBL" id="ADG92219.1"/>
    </source>
</evidence>
<keyword evidence="1" id="KW-0805">Transcription regulation</keyword>
<evidence type="ECO:0000256" key="1">
    <source>
        <dbReference type="ARBA" id="ARBA00023015"/>
    </source>
</evidence>
<dbReference type="PRINTS" id="PR00032">
    <property type="entry name" value="HTHARAC"/>
</dbReference>
<accession>D5UZI2</accession>
<dbReference type="EMBL" id="CP001999">
    <property type="protein sequence ID" value="ADG92219.1"/>
    <property type="molecule type" value="Genomic_DNA"/>
</dbReference>